<evidence type="ECO:0000313" key="2">
    <source>
        <dbReference type="EMBL" id="KAF2100996.1"/>
    </source>
</evidence>
<sequence length="194" mass="21629">MVAVEPLAFQRLSLNLHRCTSLPESAVSISTTRALPARLADGGNSAARTVQREGGRRRKGADMPRTAPLSCSFINNHSHRALHSNVRGHRDDRGLIRLLKHPRPTLGRQKLERMGRKKLAQSWQALVARHADVLSGLSFPFSHESHPLETHCAENTGASQLRPHPDPLQTWKRGQQQRDLEAPPKTGYQTCLVK</sequence>
<protein>
    <submittedName>
        <fullName evidence="2">Uncharacterized protein</fullName>
    </submittedName>
</protein>
<reference evidence="2" key="1">
    <citation type="journal article" date="2020" name="Stud. Mycol.">
        <title>101 Dothideomycetes genomes: a test case for predicting lifestyles and emergence of pathogens.</title>
        <authorList>
            <person name="Haridas S."/>
            <person name="Albert R."/>
            <person name="Binder M."/>
            <person name="Bloem J."/>
            <person name="Labutti K."/>
            <person name="Salamov A."/>
            <person name="Andreopoulos B."/>
            <person name="Baker S."/>
            <person name="Barry K."/>
            <person name="Bills G."/>
            <person name="Bluhm B."/>
            <person name="Cannon C."/>
            <person name="Castanera R."/>
            <person name="Culley D."/>
            <person name="Daum C."/>
            <person name="Ezra D."/>
            <person name="Gonzalez J."/>
            <person name="Henrissat B."/>
            <person name="Kuo A."/>
            <person name="Liang C."/>
            <person name="Lipzen A."/>
            <person name="Lutzoni F."/>
            <person name="Magnuson J."/>
            <person name="Mondo S."/>
            <person name="Nolan M."/>
            <person name="Ohm R."/>
            <person name="Pangilinan J."/>
            <person name="Park H.-J."/>
            <person name="Ramirez L."/>
            <person name="Alfaro M."/>
            <person name="Sun H."/>
            <person name="Tritt A."/>
            <person name="Yoshinaga Y."/>
            <person name="Zwiers L.-H."/>
            <person name="Turgeon B."/>
            <person name="Goodwin S."/>
            <person name="Spatafora J."/>
            <person name="Crous P."/>
            <person name="Grigoriev I."/>
        </authorList>
    </citation>
    <scope>NUCLEOTIDE SEQUENCE</scope>
    <source>
        <strain evidence="2">CBS 133067</strain>
    </source>
</reference>
<gene>
    <name evidence="2" type="ORF">NA57DRAFT_55065</name>
</gene>
<evidence type="ECO:0000313" key="3">
    <source>
        <dbReference type="Proteomes" id="UP000799772"/>
    </source>
</evidence>
<name>A0A9P4IMS8_9PEZI</name>
<evidence type="ECO:0000256" key="1">
    <source>
        <dbReference type="SAM" id="MobiDB-lite"/>
    </source>
</evidence>
<dbReference type="Proteomes" id="UP000799772">
    <property type="component" value="Unassembled WGS sequence"/>
</dbReference>
<proteinExistence type="predicted"/>
<comment type="caution">
    <text evidence="2">The sequence shown here is derived from an EMBL/GenBank/DDBJ whole genome shotgun (WGS) entry which is preliminary data.</text>
</comment>
<dbReference type="EMBL" id="ML978124">
    <property type="protein sequence ID" value="KAF2100996.1"/>
    <property type="molecule type" value="Genomic_DNA"/>
</dbReference>
<accession>A0A9P4IMS8</accession>
<organism evidence="2 3">
    <name type="scientific">Rhizodiscina lignyota</name>
    <dbReference type="NCBI Taxonomy" id="1504668"/>
    <lineage>
        <taxon>Eukaryota</taxon>
        <taxon>Fungi</taxon>
        <taxon>Dikarya</taxon>
        <taxon>Ascomycota</taxon>
        <taxon>Pezizomycotina</taxon>
        <taxon>Dothideomycetes</taxon>
        <taxon>Pleosporomycetidae</taxon>
        <taxon>Aulographales</taxon>
        <taxon>Rhizodiscinaceae</taxon>
        <taxon>Rhizodiscina</taxon>
    </lineage>
</organism>
<feature type="region of interest" description="Disordered" evidence="1">
    <location>
        <begin position="157"/>
        <end position="194"/>
    </location>
</feature>
<dbReference type="AlphaFoldDB" id="A0A9P4IMS8"/>
<feature type="region of interest" description="Disordered" evidence="1">
    <location>
        <begin position="41"/>
        <end position="65"/>
    </location>
</feature>
<keyword evidence="3" id="KW-1185">Reference proteome</keyword>